<evidence type="ECO:0000313" key="2">
    <source>
        <dbReference type="EMBL" id="CAB3809090.1"/>
    </source>
</evidence>
<organism evidence="2 3">
    <name type="scientific">Pararobbsia alpina</name>
    <dbReference type="NCBI Taxonomy" id="621374"/>
    <lineage>
        <taxon>Bacteria</taxon>
        <taxon>Pseudomonadati</taxon>
        <taxon>Pseudomonadota</taxon>
        <taxon>Betaproteobacteria</taxon>
        <taxon>Burkholderiales</taxon>
        <taxon>Burkholderiaceae</taxon>
        <taxon>Pararobbsia</taxon>
    </lineage>
</organism>
<gene>
    <name evidence="2" type="ORF">LMG28138_06082</name>
</gene>
<accession>A0A6S7BYZ2</accession>
<feature type="domain" description="PIN" evidence="1">
    <location>
        <begin position="4"/>
        <end position="61"/>
    </location>
</feature>
<dbReference type="Proteomes" id="UP000494115">
    <property type="component" value="Unassembled WGS sequence"/>
</dbReference>
<proteinExistence type="predicted"/>
<protein>
    <recommendedName>
        <fullName evidence="1">PIN domain-containing protein</fullName>
    </recommendedName>
</protein>
<evidence type="ECO:0000259" key="1">
    <source>
        <dbReference type="Pfam" id="PF20698"/>
    </source>
</evidence>
<dbReference type="Pfam" id="PF20698">
    <property type="entry name" value="PIN-TPR-GreABC"/>
    <property type="match status" value="1"/>
</dbReference>
<evidence type="ECO:0000313" key="3">
    <source>
        <dbReference type="Proteomes" id="UP000494115"/>
    </source>
</evidence>
<reference evidence="2 3" key="1">
    <citation type="submission" date="2020-04" db="EMBL/GenBank/DDBJ databases">
        <authorList>
            <person name="De Canck E."/>
        </authorList>
    </citation>
    <scope>NUCLEOTIDE SEQUENCE [LARGE SCALE GENOMIC DNA]</scope>
    <source>
        <strain evidence="2 3">LMG 28138</strain>
    </source>
</reference>
<dbReference type="AlphaFoldDB" id="A0A6S7BYZ2"/>
<name>A0A6S7BYZ2_9BURK</name>
<sequence>MQQCVDDYCEVVPTWGNDAPPEKLHEIGQHLGDDSYDALLLCLERNALLLTIDGRLREFGKVLGNIGGLWPQVFCSVAVERGLCSAQAYWKFVLWSIGRRRTHTSLSSQEFVWALNRPKDERQAAMQLILEYTAEPSIELSSMTKVVLEVAQYLLSVGTTTAAVCMFLIRVTAPLFSRADAAADDLENFLLFKLREFMTANFAKATANPYEADAGSSRLKVWLDRMASALTLARNVAARETPAELAKKSLGVAPLHALRQPLYIGVRSDF</sequence>
<keyword evidence="3" id="KW-1185">Reference proteome</keyword>
<dbReference type="EMBL" id="CADIKM010000155">
    <property type="protein sequence ID" value="CAB3809090.1"/>
    <property type="molecule type" value="Genomic_DNA"/>
</dbReference>
<dbReference type="InterPro" id="IPR048987">
    <property type="entry name" value="PIN-TPR-GreABC"/>
</dbReference>